<name>A0A915D996_9BILA</name>
<dbReference type="WBParaSite" id="jg17462">
    <property type="protein sequence ID" value="jg17462"/>
    <property type="gene ID" value="jg17462"/>
</dbReference>
<accession>A0A915D996</accession>
<evidence type="ECO:0000313" key="3">
    <source>
        <dbReference type="WBParaSite" id="jg17462"/>
    </source>
</evidence>
<reference evidence="3" key="1">
    <citation type="submission" date="2022-11" db="UniProtKB">
        <authorList>
            <consortium name="WormBaseParasite"/>
        </authorList>
    </citation>
    <scope>IDENTIFICATION</scope>
</reference>
<evidence type="ECO:0000256" key="1">
    <source>
        <dbReference type="SAM" id="Phobius"/>
    </source>
</evidence>
<keyword evidence="1" id="KW-0812">Transmembrane</keyword>
<keyword evidence="1" id="KW-0472">Membrane</keyword>
<evidence type="ECO:0000313" key="2">
    <source>
        <dbReference type="Proteomes" id="UP000887574"/>
    </source>
</evidence>
<feature type="transmembrane region" description="Helical" evidence="1">
    <location>
        <begin position="6"/>
        <end position="29"/>
    </location>
</feature>
<proteinExistence type="predicted"/>
<keyword evidence="1" id="KW-1133">Transmembrane helix</keyword>
<dbReference type="AlphaFoldDB" id="A0A915D996"/>
<keyword evidence="2" id="KW-1185">Reference proteome</keyword>
<protein>
    <submittedName>
        <fullName evidence="3">Uncharacterized protein</fullName>
    </submittedName>
</protein>
<organism evidence="2 3">
    <name type="scientific">Ditylenchus dipsaci</name>
    <dbReference type="NCBI Taxonomy" id="166011"/>
    <lineage>
        <taxon>Eukaryota</taxon>
        <taxon>Metazoa</taxon>
        <taxon>Ecdysozoa</taxon>
        <taxon>Nematoda</taxon>
        <taxon>Chromadorea</taxon>
        <taxon>Rhabditida</taxon>
        <taxon>Tylenchina</taxon>
        <taxon>Tylenchomorpha</taxon>
        <taxon>Sphaerularioidea</taxon>
        <taxon>Anguinidae</taxon>
        <taxon>Anguininae</taxon>
        <taxon>Ditylenchus</taxon>
    </lineage>
</organism>
<dbReference type="Proteomes" id="UP000887574">
    <property type="component" value="Unplaced"/>
</dbReference>
<sequence>MWYEYSYSGIIMCVGLWAMMHVPGPGNWLDTGRLNRRNLDLPSRCNLFKRDHRMTGNYYKISGIESIND</sequence>